<dbReference type="AlphaFoldDB" id="A0A2M7D6N2"/>
<protein>
    <submittedName>
        <fullName evidence="3">Glycosyltransferase family 4 protein</fullName>
    </submittedName>
</protein>
<dbReference type="InterPro" id="IPR028098">
    <property type="entry name" value="Glyco_trans_4-like_N"/>
</dbReference>
<dbReference type="Gene3D" id="3.40.50.2000">
    <property type="entry name" value="Glycogen Phosphorylase B"/>
    <property type="match status" value="2"/>
</dbReference>
<dbReference type="InterPro" id="IPR001296">
    <property type="entry name" value="Glyco_trans_1"/>
</dbReference>
<name>A0A2M7D6N2_9BACT</name>
<proteinExistence type="predicted"/>
<dbReference type="Pfam" id="PF00534">
    <property type="entry name" value="Glycos_transf_1"/>
    <property type="match status" value="1"/>
</dbReference>
<dbReference type="Proteomes" id="UP000229247">
    <property type="component" value="Unassembled WGS sequence"/>
</dbReference>
<dbReference type="PANTHER" id="PTHR45947">
    <property type="entry name" value="SULFOQUINOVOSYL TRANSFERASE SQD2"/>
    <property type="match status" value="1"/>
</dbReference>
<dbReference type="InterPro" id="IPR050194">
    <property type="entry name" value="Glycosyltransferase_grp1"/>
</dbReference>
<organism evidence="3 4">
    <name type="scientific">Candidatus Portnoybacteria bacterium CG02_land_8_20_14_3_00_45_8</name>
    <dbReference type="NCBI Taxonomy" id="1974807"/>
    <lineage>
        <taxon>Bacteria</taxon>
        <taxon>Candidatus Portnoyibacteriota</taxon>
    </lineage>
</organism>
<evidence type="ECO:0000313" key="3">
    <source>
        <dbReference type="EMBL" id="PIV38676.1"/>
    </source>
</evidence>
<dbReference type="GO" id="GO:0016757">
    <property type="term" value="F:glycosyltransferase activity"/>
    <property type="evidence" value="ECO:0007669"/>
    <property type="project" value="InterPro"/>
</dbReference>
<dbReference type="SUPFAM" id="SSF53756">
    <property type="entry name" value="UDP-Glycosyltransferase/glycogen phosphorylase"/>
    <property type="match status" value="1"/>
</dbReference>
<feature type="domain" description="Glycosyl transferase family 1" evidence="1">
    <location>
        <begin position="196"/>
        <end position="326"/>
    </location>
</feature>
<evidence type="ECO:0000313" key="4">
    <source>
        <dbReference type="Proteomes" id="UP000229247"/>
    </source>
</evidence>
<accession>A0A2M7D6N2</accession>
<comment type="caution">
    <text evidence="3">The sequence shown here is derived from an EMBL/GenBank/DDBJ whole genome shotgun (WGS) entry which is preliminary data.</text>
</comment>
<evidence type="ECO:0000259" key="2">
    <source>
        <dbReference type="Pfam" id="PF13439"/>
    </source>
</evidence>
<reference evidence="4" key="1">
    <citation type="submission" date="2017-09" db="EMBL/GenBank/DDBJ databases">
        <title>Depth-based differentiation of microbial function through sediment-hosted aquifers and enrichment of novel symbionts in the deep terrestrial subsurface.</title>
        <authorList>
            <person name="Probst A.J."/>
            <person name="Ladd B."/>
            <person name="Jarett J.K."/>
            <person name="Geller-Mcgrath D.E."/>
            <person name="Sieber C.M.K."/>
            <person name="Emerson J.B."/>
            <person name="Anantharaman K."/>
            <person name="Thomas B.C."/>
            <person name="Malmstrom R."/>
            <person name="Stieglmeier M."/>
            <person name="Klingl A."/>
            <person name="Woyke T."/>
            <person name="Ryan C.M."/>
            <person name="Banfield J.F."/>
        </authorList>
    </citation>
    <scope>NUCLEOTIDE SEQUENCE [LARGE SCALE GENOMIC DNA]</scope>
</reference>
<feature type="domain" description="Glycosyltransferase subfamily 4-like N-terminal" evidence="2">
    <location>
        <begin position="13"/>
        <end position="189"/>
    </location>
</feature>
<dbReference type="EMBL" id="PEUE01000022">
    <property type="protein sequence ID" value="PIV38676.1"/>
    <property type="molecule type" value="Genomic_DNA"/>
</dbReference>
<keyword evidence="3" id="KW-0808">Transferase</keyword>
<gene>
    <name evidence="3" type="ORF">COS30_00800</name>
</gene>
<sequence length="370" mass="42811">MRVALVHDYLNQYGGAERVLEAFCEIWPEAPIFTLVYSRQRTGSAFTGRNIKTSFLQRVPFVRAHHRPFLMLMPLAIEQFDLSKYDLVISDSASFAKGVITRPGTLHICYCHTPTRYVWDDSHRYVREFAYPKLIKRIIPPFLNYLRLWDEAAADRPDKYLVNSHFVASRVKKYYRRGAQVIHPPVKTSHFYASSEPGDYFLMVARFLPYKKIDLAIEAFNYLGWPLKIIGDGPEKKRLAKMARANIEFVGLVDDKLLPDYYAKCRAFIFPQEEDFGITAVEAMSAGRPVIAWRGGGALEIVKEGETGLFFGEENAQSLIEVLQKFRLTDFSTQVIRAHAQRFDKEVFKEKIKRFVEASFKERQQANRII</sequence>
<evidence type="ECO:0000259" key="1">
    <source>
        <dbReference type="Pfam" id="PF00534"/>
    </source>
</evidence>
<dbReference type="PANTHER" id="PTHR45947:SF3">
    <property type="entry name" value="SULFOQUINOVOSYL TRANSFERASE SQD2"/>
    <property type="match status" value="1"/>
</dbReference>
<dbReference type="Pfam" id="PF13439">
    <property type="entry name" value="Glyco_transf_4"/>
    <property type="match status" value="1"/>
</dbReference>